<keyword evidence="3" id="KW-1185">Reference proteome</keyword>
<proteinExistence type="predicted"/>
<evidence type="ECO:0000313" key="3">
    <source>
        <dbReference type="Proteomes" id="UP000092154"/>
    </source>
</evidence>
<protein>
    <submittedName>
        <fullName evidence="2">Uncharacterized protein</fullName>
    </submittedName>
</protein>
<dbReference type="OrthoDB" id="2693349at2759"/>
<organism evidence="2 3">
    <name type="scientific">Rhizopogon vinicolor AM-OR11-026</name>
    <dbReference type="NCBI Taxonomy" id="1314800"/>
    <lineage>
        <taxon>Eukaryota</taxon>
        <taxon>Fungi</taxon>
        <taxon>Dikarya</taxon>
        <taxon>Basidiomycota</taxon>
        <taxon>Agaricomycotina</taxon>
        <taxon>Agaricomycetes</taxon>
        <taxon>Agaricomycetidae</taxon>
        <taxon>Boletales</taxon>
        <taxon>Suillineae</taxon>
        <taxon>Rhizopogonaceae</taxon>
        <taxon>Rhizopogon</taxon>
    </lineage>
</organism>
<name>A0A1B7N1R5_9AGAM</name>
<sequence>MLTLTPPAKRKADESPVSVQRPLKVPRLNDNDRRDKGSQVSSDKRTNVATPLTQAPNIKKSRPSFLSQPTRAPLTRPGKGKSRASSPQSTSSLRDHISKMVYKQNQRFRRIETARKSTRKRRVTTSGLIPIFRGPAKGGSEVFSVATRVRRGQPHDFLIYSTP</sequence>
<dbReference type="AlphaFoldDB" id="A0A1B7N1R5"/>
<accession>A0A1B7N1R5</accession>
<reference evidence="2 3" key="1">
    <citation type="submission" date="2016-06" db="EMBL/GenBank/DDBJ databases">
        <title>Comparative genomics of the ectomycorrhizal sister species Rhizopogon vinicolor and Rhizopogon vesiculosus (Basidiomycota: Boletales) reveals a divergence of the mating type B locus.</title>
        <authorList>
            <consortium name="DOE Joint Genome Institute"/>
            <person name="Mujic A.B."/>
            <person name="Kuo A."/>
            <person name="Tritt A."/>
            <person name="Lipzen A."/>
            <person name="Chen C."/>
            <person name="Johnson J."/>
            <person name="Sharma A."/>
            <person name="Barry K."/>
            <person name="Grigoriev I.V."/>
            <person name="Spatafora J.W."/>
        </authorList>
    </citation>
    <scope>NUCLEOTIDE SEQUENCE [LARGE SCALE GENOMIC DNA]</scope>
    <source>
        <strain evidence="2 3">AM-OR11-026</strain>
    </source>
</reference>
<dbReference type="InParanoid" id="A0A1B7N1R5"/>
<dbReference type="EMBL" id="KV448276">
    <property type="protein sequence ID" value="OAX38808.1"/>
    <property type="molecule type" value="Genomic_DNA"/>
</dbReference>
<feature type="compositionally biased region" description="Basic and acidic residues" evidence="1">
    <location>
        <begin position="27"/>
        <end position="46"/>
    </location>
</feature>
<evidence type="ECO:0000313" key="2">
    <source>
        <dbReference type="EMBL" id="OAX38808.1"/>
    </source>
</evidence>
<feature type="region of interest" description="Disordered" evidence="1">
    <location>
        <begin position="1"/>
        <end position="99"/>
    </location>
</feature>
<evidence type="ECO:0000256" key="1">
    <source>
        <dbReference type="SAM" id="MobiDB-lite"/>
    </source>
</evidence>
<feature type="compositionally biased region" description="Polar residues" evidence="1">
    <location>
        <begin position="47"/>
        <end position="56"/>
    </location>
</feature>
<dbReference type="Proteomes" id="UP000092154">
    <property type="component" value="Unassembled WGS sequence"/>
</dbReference>
<feature type="compositionally biased region" description="Polar residues" evidence="1">
    <location>
        <begin position="83"/>
        <end position="92"/>
    </location>
</feature>
<gene>
    <name evidence="2" type="ORF">K503DRAFT_133651</name>
</gene>